<comment type="similarity">
    <text evidence="1">Belongs to the short-chain dehydrogenases/reductases (SDR) family.</text>
</comment>
<dbReference type="SUPFAM" id="SSF51735">
    <property type="entry name" value="NAD(P)-binding Rossmann-fold domains"/>
    <property type="match status" value="1"/>
</dbReference>
<dbReference type="PANTHER" id="PTHR43180:SF33">
    <property type="entry name" value="15-HYDROXYPROSTAGLANDIN DEHYDROGENASE [NAD(+)]-LIKE"/>
    <property type="match status" value="1"/>
</dbReference>
<evidence type="ECO:0000256" key="1">
    <source>
        <dbReference type="ARBA" id="ARBA00006484"/>
    </source>
</evidence>
<dbReference type="EMBL" id="JBFTWV010000003">
    <property type="protein sequence ID" value="KAL2800601.1"/>
    <property type="molecule type" value="Genomic_DNA"/>
</dbReference>
<protein>
    <recommendedName>
        <fullName evidence="5">Short chain dehydrogenase/reductase</fullName>
    </recommendedName>
</protein>
<accession>A0ABR4GNK9</accession>
<comment type="caution">
    <text evidence="3">The sequence shown here is derived from an EMBL/GenBank/DDBJ whole genome shotgun (WGS) entry which is preliminary data.</text>
</comment>
<dbReference type="InterPro" id="IPR002347">
    <property type="entry name" value="SDR_fam"/>
</dbReference>
<dbReference type="PANTHER" id="PTHR43180">
    <property type="entry name" value="3-OXOACYL-(ACYL-CARRIER-PROTEIN) REDUCTASE (AFU_ORTHOLOGUE AFUA_6G11210)"/>
    <property type="match status" value="1"/>
</dbReference>
<name>A0ABR4GNK9_9EURO</name>
<evidence type="ECO:0000256" key="2">
    <source>
        <dbReference type="ARBA" id="ARBA00023002"/>
    </source>
</evidence>
<dbReference type="PRINTS" id="PR00081">
    <property type="entry name" value="GDHRDH"/>
</dbReference>
<gene>
    <name evidence="3" type="ORF">BJX66DRAFT_321568</name>
</gene>
<evidence type="ECO:0000313" key="3">
    <source>
        <dbReference type="EMBL" id="KAL2800601.1"/>
    </source>
</evidence>
<reference evidence="3 4" key="1">
    <citation type="submission" date="2024-07" db="EMBL/GenBank/DDBJ databases">
        <title>Section-level genome sequencing and comparative genomics of Aspergillus sections Usti and Cavernicolus.</title>
        <authorList>
            <consortium name="Lawrence Berkeley National Laboratory"/>
            <person name="Nybo J.L."/>
            <person name="Vesth T.C."/>
            <person name="Theobald S."/>
            <person name="Frisvad J.C."/>
            <person name="Larsen T.O."/>
            <person name="Kjaerboelling I."/>
            <person name="Rothschild-Mancinelli K."/>
            <person name="Lyhne E.K."/>
            <person name="Kogle M.E."/>
            <person name="Barry K."/>
            <person name="Clum A."/>
            <person name="Na H."/>
            <person name="Ledsgaard L."/>
            <person name="Lin J."/>
            <person name="Lipzen A."/>
            <person name="Kuo A."/>
            <person name="Riley R."/>
            <person name="Mondo S."/>
            <person name="Labutti K."/>
            <person name="Haridas S."/>
            <person name="Pangalinan J."/>
            <person name="Salamov A.A."/>
            <person name="Simmons B.A."/>
            <person name="Magnuson J.K."/>
            <person name="Chen J."/>
            <person name="Drula E."/>
            <person name="Henrissat B."/>
            <person name="Wiebenga A."/>
            <person name="Lubbers R.J."/>
            <person name="Gomes A.C."/>
            <person name="Makela M.R."/>
            <person name="Stajich J."/>
            <person name="Grigoriev I.V."/>
            <person name="Mortensen U.H."/>
            <person name="De Vries R.P."/>
            <person name="Baker S.E."/>
            <person name="Andersen M.R."/>
        </authorList>
    </citation>
    <scope>NUCLEOTIDE SEQUENCE [LARGE SCALE GENOMIC DNA]</scope>
    <source>
        <strain evidence="3 4">CBS 209.92</strain>
    </source>
</reference>
<keyword evidence="4" id="KW-1185">Reference proteome</keyword>
<evidence type="ECO:0008006" key="5">
    <source>
        <dbReference type="Google" id="ProtNLM"/>
    </source>
</evidence>
<dbReference type="Pfam" id="PF00106">
    <property type="entry name" value="adh_short"/>
    <property type="match status" value="1"/>
</dbReference>
<sequence>MSGSTSNTNIDLTSTVALVTGGSNGIGAAVVTRLNSAGATVIIVDLESTESSAKTLISSLNLPQNAVFMPANIADWGQLRGVFSAVQTQFGRLDFVIANAGTMEYEPVLEDTFDSDGELEEPRDAYRVIDVNLKGSLNTLKLALHHLKSTPQTTTSTSVTSPRTVSRSITLLASTAGYFDGAGTTAYTSSKHGVVGLLRSSQSEAAKHNIRINAIAPFFTSTHLTSGISERWVAAGLEVNSPEAVAKVIVDVATDEKRSGQGVLVAGRFVRELEASRMGVLGGWVGEDVKEFMGRAGEFFEKIGGYVLPGPR</sequence>
<dbReference type="InterPro" id="IPR036291">
    <property type="entry name" value="NAD(P)-bd_dom_sf"/>
</dbReference>
<evidence type="ECO:0000313" key="4">
    <source>
        <dbReference type="Proteomes" id="UP001610563"/>
    </source>
</evidence>
<proteinExistence type="inferred from homology"/>
<dbReference type="Gene3D" id="3.40.50.720">
    <property type="entry name" value="NAD(P)-binding Rossmann-like Domain"/>
    <property type="match status" value="1"/>
</dbReference>
<keyword evidence="2" id="KW-0560">Oxidoreductase</keyword>
<dbReference type="Proteomes" id="UP001610563">
    <property type="component" value="Unassembled WGS sequence"/>
</dbReference>
<organism evidence="3 4">
    <name type="scientific">Aspergillus keveii</name>
    <dbReference type="NCBI Taxonomy" id="714993"/>
    <lineage>
        <taxon>Eukaryota</taxon>
        <taxon>Fungi</taxon>
        <taxon>Dikarya</taxon>
        <taxon>Ascomycota</taxon>
        <taxon>Pezizomycotina</taxon>
        <taxon>Eurotiomycetes</taxon>
        <taxon>Eurotiomycetidae</taxon>
        <taxon>Eurotiales</taxon>
        <taxon>Aspergillaceae</taxon>
        <taxon>Aspergillus</taxon>
        <taxon>Aspergillus subgen. Nidulantes</taxon>
    </lineage>
</organism>